<name>A0ABS3L6Q0_9ENTE</name>
<proteinExistence type="predicted"/>
<dbReference type="Proteomes" id="UP000664601">
    <property type="component" value="Unassembled WGS sequence"/>
</dbReference>
<evidence type="ECO:0000313" key="2">
    <source>
        <dbReference type="Proteomes" id="UP000664601"/>
    </source>
</evidence>
<protein>
    <submittedName>
        <fullName evidence="1">Uncharacterized protein</fullName>
    </submittedName>
</protein>
<accession>A0ABS3L6Q0</accession>
<keyword evidence="2" id="KW-1185">Reference proteome</keyword>
<comment type="caution">
    <text evidence="1">The sequence shown here is derived from an EMBL/GenBank/DDBJ whole genome shotgun (WGS) entry which is preliminary data.</text>
</comment>
<evidence type="ECO:0000313" key="1">
    <source>
        <dbReference type="EMBL" id="MBO1305294.1"/>
    </source>
</evidence>
<organism evidence="1 2">
    <name type="scientific">Candidatus Enterococcus moelleringii</name>
    <dbReference type="NCBI Taxonomy" id="2815325"/>
    <lineage>
        <taxon>Bacteria</taxon>
        <taxon>Bacillati</taxon>
        <taxon>Bacillota</taxon>
        <taxon>Bacilli</taxon>
        <taxon>Lactobacillales</taxon>
        <taxon>Enterococcaceae</taxon>
        <taxon>Enterococcus</taxon>
    </lineage>
</organism>
<dbReference type="RefSeq" id="WP_207672221.1">
    <property type="nucleotide sequence ID" value="NZ_JAFREM010000004.1"/>
</dbReference>
<gene>
    <name evidence="1" type="ORF">JZO70_03915</name>
</gene>
<reference evidence="1 2" key="1">
    <citation type="submission" date="2021-03" db="EMBL/GenBank/DDBJ databases">
        <title>Enterococcal diversity collection.</title>
        <authorList>
            <person name="Gilmore M.S."/>
            <person name="Schwartzman J."/>
            <person name="Van Tyne D."/>
            <person name="Martin M."/>
            <person name="Earl A.M."/>
            <person name="Manson A.L."/>
            <person name="Straub T."/>
            <person name="Salamzade R."/>
            <person name="Saavedra J."/>
            <person name="Lebreton F."/>
            <person name="Prichula J."/>
            <person name="Schaufler K."/>
            <person name="Gaca A."/>
            <person name="Sgardioli B."/>
            <person name="Wagenaar J."/>
            <person name="Strong T."/>
        </authorList>
    </citation>
    <scope>NUCLEOTIDE SEQUENCE [LARGE SCALE GENOMIC DNA]</scope>
    <source>
        <strain evidence="1 2">669A</strain>
    </source>
</reference>
<sequence length="75" mass="8317">MIQKLGTKLQVLIEQEGEDKQKKVNFQNVIDNPPEAEVVRLGEIMAELSKAGSSFDSVIMTVQSRITKDLNEGAE</sequence>
<dbReference type="EMBL" id="JAFREM010000004">
    <property type="protein sequence ID" value="MBO1305294.1"/>
    <property type="molecule type" value="Genomic_DNA"/>
</dbReference>